<proteinExistence type="predicted"/>
<evidence type="ECO:0000313" key="3">
    <source>
        <dbReference type="Proteomes" id="UP000027195"/>
    </source>
</evidence>
<feature type="region of interest" description="Disordered" evidence="1">
    <location>
        <begin position="44"/>
        <end position="69"/>
    </location>
</feature>
<gene>
    <name evidence="2" type="ORF">BOTBODRAFT_372128</name>
</gene>
<dbReference type="InParanoid" id="A0A067MCJ4"/>
<dbReference type="HOGENOM" id="CLU_1115596_0_0_1"/>
<organism evidence="2 3">
    <name type="scientific">Botryobasidium botryosum (strain FD-172 SS1)</name>
    <dbReference type="NCBI Taxonomy" id="930990"/>
    <lineage>
        <taxon>Eukaryota</taxon>
        <taxon>Fungi</taxon>
        <taxon>Dikarya</taxon>
        <taxon>Basidiomycota</taxon>
        <taxon>Agaricomycotina</taxon>
        <taxon>Agaricomycetes</taxon>
        <taxon>Cantharellales</taxon>
        <taxon>Botryobasidiaceae</taxon>
        <taxon>Botryobasidium</taxon>
    </lineage>
</organism>
<reference evidence="3" key="1">
    <citation type="journal article" date="2014" name="Proc. Natl. Acad. Sci. U.S.A.">
        <title>Extensive sampling of basidiomycete genomes demonstrates inadequacy of the white-rot/brown-rot paradigm for wood decay fungi.</title>
        <authorList>
            <person name="Riley R."/>
            <person name="Salamov A.A."/>
            <person name="Brown D.W."/>
            <person name="Nagy L.G."/>
            <person name="Floudas D."/>
            <person name="Held B.W."/>
            <person name="Levasseur A."/>
            <person name="Lombard V."/>
            <person name="Morin E."/>
            <person name="Otillar R."/>
            <person name="Lindquist E.A."/>
            <person name="Sun H."/>
            <person name="LaButti K.M."/>
            <person name="Schmutz J."/>
            <person name="Jabbour D."/>
            <person name="Luo H."/>
            <person name="Baker S.E."/>
            <person name="Pisabarro A.G."/>
            <person name="Walton J.D."/>
            <person name="Blanchette R.A."/>
            <person name="Henrissat B."/>
            <person name="Martin F."/>
            <person name="Cullen D."/>
            <person name="Hibbett D.S."/>
            <person name="Grigoriev I.V."/>
        </authorList>
    </citation>
    <scope>NUCLEOTIDE SEQUENCE [LARGE SCALE GENOMIC DNA]</scope>
    <source>
        <strain evidence="3">FD-172 SS1</strain>
    </source>
</reference>
<sequence length="249" mass="26977">MNTGGRYTTLGDVQLMSTALPLHFIAAFPPRIEREQPAGIQKAKALPGFSARPPEYERGQGEEPGKGSCSRHNIVTSLVSTIHYATLQSLTRLTPPSPHPATVLLSIIRPTAAPPSLISQIAPFLSRPSALLLPTARLTTVPRPLNPLPSRLRPWAQPLALSLRPSLPPRHPPRSLSSPTKYYQGNRGEICQTRPHVLARRNPAGVVHAHVITVAGGAPYLFMTRPTRGYGRVTSAPPSRFLLGFASLM</sequence>
<feature type="compositionally biased region" description="Basic and acidic residues" evidence="1">
    <location>
        <begin position="54"/>
        <end position="65"/>
    </location>
</feature>
<dbReference type="AlphaFoldDB" id="A0A067MCJ4"/>
<dbReference type="EMBL" id="KL198044">
    <property type="protein sequence ID" value="KDQ13279.1"/>
    <property type="molecule type" value="Genomic_DNA"/>
</dbReference>
<evidence type="ECO:0000256" key="1">
    <source>
        <dbReference type="SAM" id="MobiDB-lite"/>
    </source>
</evidence>
<dbReference type="Proteomes" id="UP000027195">
    <property type="component" value="Unassembled WGS sequence"/>
</dbReference>
<feature type="region of interest" description="Disordered" evidence="1">
    <location>
        <begin position="163"/>
        <end position="186"/>
    </location>
</feature>
<evidence type="ECO:0000313" key="2">
    <source>
        <dbReference type="EMBL" id="KDQ13279.1"/>
    </source>
</evidence>
<keyword evidence="3" id="KW-1185">Reference proteome</keyword>
<accession>A0A067MCJ4</accession>
<protein>
    <submittedName>
        <fullName evidence="2">Uncharacterized protein</fullName>
    </submittedName>
</protein>
<name>A0A067MCJ4_BOTB1</name>